<organism evidence="1">
    <name type="scientific">Caldilineaceae bacterium SB0664_bin_27</name>
    <dbReference type="NCBI Taxonomy" id="2605260"/>
    <lineage>
        <taxon>Bacteria</taxon>
        <taxon>Bacillati</taxon>
        <taxon>Chloroflexota</taxon>
        <taxon>Caldilineae</taxon>
        <taxon>Caldilineales</taxon>
        <taxon>Caldilineaceae</taxon>
    </lineage>
</organism>
<dbReference type="AlphaFoldDB" id="A0A6B0YVF1"/>
<sequence length="246" mass="28124">MSQEYRDPYHLKRTVLVAVVNNRADLLRAASEGWYRIPQRRAPRRVGADYLAFYQTSAFRNETEARTISYYAAVRRYQLLSRAELMPEEADHARAEEYYFRIEIGPLLHLAQPVPATTFRRLTFIHTTLERLLRAQDVKELKLEGEPFQALWSALRASRLRPLPNRLAGEWPVDIALRVRNGYLGIRLDEANDMRESLGPADRWTILRIPESRIAADLEGCLRAVGAALVDLGGSLDAKPGREIAL</sequence>
<evidence type="ECO:0000313" key="1">
    <source>
        <dbReference type="EMBL" id="MXY94587.1"/>
    </source>
</evidence>
<dbReference type="EMBL" id="VXRG01000117">
    <property type="protein sequence ID" value="MXY94587.1"/>
    <property type="molecule type" value="Genomic_DNA"/>
</dbReference>
<reference evidence="1" key="1">
    <citation type="submission" date="2019-09" db="EMBL/GenBank/DDBJ databases">
        <title>Characterisation of the sponge microbiome using genome-centric metagenomics.</title>
        <authorList>
            <person name="Engelberts J.P."/>
            <person name="Robbins S.J."/>
            <person name="De Goeij J.M."/>
            <person name="Aranda M."/>
            <person name="Bell S.C."/>
            <person name="Webster N.S."/>
        </authorList>
    </citation>
    <scope>NUCLEOTIDE SEQUENCE</scope>
    <source>
        <strain evidence="1">SB0664_bin_27</strain>
    </source>
</reference>
<proteinExistence type="predicted"/>
<accession>A0A6B0YVF1</accession>
<comment type="caution">
    <text evidence="1">The sequence shown here is derived from an EMBL/GenBank/DDBJ whole genome shotgun (WGS) entry which is preliminary data.</text>
</comment>
<protein>
    <submittedName>
        <fullName evidence="1">Uncharacterized protein</fullName>
    </submittedName>
</protein>
<name>A0A6B0YVF1_9CHLR</name>
<gene>
    <name evidence="1" type="ORF">F4Y42_14190</name>
</gene>